<dbReference type="AlphaFoldDB" id="A0A0E9W9D9"/>
<reference evidence="1" key="2">
    <citation type="journal article" date="2015" name="Fish Shellfish Immunol.">
        <title>Early steps in the European eel (Anguilla anguilla)-Vibrio vulnificus interaction in the gills: Role of the RtxA13 toxin.</title>
        <authorList>
            <person name="Callol A."/>
            <person name="Pajuelo D."/>
            <person name="Ebbesson L."/>
            <person name="Teles M."/>
            <person name="MacKenzie S."/>
            <person name="Amaro C."/>
        </authorList>
    </citation>
    <scope>NUCLEOTIDE SEQUENCE</scope>
</reference>
<organism evidence="1">
    <name type="scientific">Anguilla anguilla</name>
    <name type="common">European freshwater eel</name>
    <name type="synonym">Muraena anguilla</name>
    <dbReference type="NCBI Taxonomy" id="7936"/>
    <lineage>
        <taxon>Eukaryota</taxon>
        <taxon>Metazoa</taxon>
        <taxon>Chordata</taxon>
        <taxon>Craniata</taxon>
        <taxon>Vertebrata</taxon>
        <taxon>Euteleostomi</taxon>
        <taxon>Actinopterygii</taxon>
        <taxon>Neopterygii</taxon>
        <taxon>Teleostei</taxon>
        <taxon>Anguilliformes</taxon>
        <taxon>Anguillidae</taxon>
        <taxon>Anguilla</taxon>
    </lineage>
</organism>
<name>A0A0E9W9D9_ANGAN</name>
<accession>A0A0E9W9D9</accession>
<protein>
    <submittedName>
        <fullName evidence="1">Uncharacterized protein</fullName>
    </submittedName>
</protein>
<sequence length="28" mass="3100">MGRAMLLVLQPSPLILPTKRRSCGNLYA</sequence>
<reference evidence="1" key="1">
    <citation type="submission" date="2014-11" db="EMBL/GenBank/DDBJ databases">
        <authorList>
            <person name="Amaro Gonzalez C."/>
        </authorList>
    </citation>
    <scope>NUCLEOTIDE SEQUENCE</scope>
</reference>
<proteinExistence type="predicted"/>
<evidence type="ECO:0000313" key="1">
    <source>
        <dbReference type="EMBL" id="JAH87004.1"/>
    </source>
</evidence>
<dbReference type="EMBL" id="GBXM01021573">
    <property type="protein sequence ID" value="JAH87004.1"/>
    <property type="molecule type" value="Transcribed_RNA"/>
</dbReference>